<reference evidence="1 2" key="1">
    <citation type="submission" date="2020-08" db="EMBL/GenBank/DDBJ databases">
        <title>Sequencing the genomes of 1000 actinobacteria strains.</title>
        <authorList>
            <person name="Klenk H.-P."/>
        </authorList>
    </citation>
    <scope>NUCLEOTIDE SEQUENCE [LARGE SCALE GENOMIC DNA]</scope>
    <source>
        <strain evidence="1 2">DSM 22826</strain>
    </source>
</reference>
<comment type="caution">
    <text evidence="1">The sequence shown here is derived from an EMBL/GenBank/DDBJ whole genome shotgun (WGS) entry which is preliminary data.</text>
</comment>
<name>A0A839QN38_9MICC</name>
<dbReference type="EMBL" id="JACHVS010000001">
    <property type="protein sequence ID" value="MBB2996184.1"/>
    <property type="molecule type" value="Genomic_DNA"/>
</dbReference>
<evidence type="ECO:0008006" key="3">
    <source>
        <dbReference type="Google" id="ProtNLM"/>
    </source>
</evidence>
<sequence length="73" mass="8349">MRNSEFWRLMEDEFGPGYARVLASSLALTKLGGDTAEAALRRGIRPKAIWLEVCEMQDVPMERRLGRDLPLKE</sequence>
<organism evidence="1 2">
    <name type="scientific">Paeniglutamicibacter cryotolerans</name>
    <dbReference type="NCBI Taxonomy" id="670079"/>
    <lineage>
        <taxon>Bacteria</taxon>
        <taxon>Bacillati</taxon>
        <taxon>Actinomycetota</taxon>
        <taxon>Actinomycetes</taxon>
        <taxon>Micrococcales</taxon>
        <taxon>Micrococcaceae</taxon>
        <taxon>Paeniglutamicibacter</taxon>
    </lineage>
</organism>
<gene>
    <name evidence="1" type="ORF">E9229_002375</name>
</gene>
<evidence type="ECO:0000313" key="2">
    <source>
        <dbReference type="Proteomes" id="UP000523000"/>
    </source>
</evidence>
<dbReference type="Proteomes" id="UP000523000">
    <property type="component" value="Unassembled WGS sequence"/>
</dbReference>
<evidence type="ECO:0000313" key="1">
    <source>
        <dbReference type="EMBL" id="MBB2996184.1"/>
    </source>
</evidence>
<dbReference type="Pfam" id="PF11248">
    <property type="entry name" value="DUF3046"/>
    <property type="match status" value="1"/>
</dbReference>
<accession>A0A839QN38</accession>
<protein>
    <recommendedName>
        <fullName evidence="3">DUF3046 domain-containing protein</fullName>
    </recommendedName>
</protein>
<dbReference type="RefSeq" id="WP_183511392.1">
    <property type="nucleotide sequence ID" value="NZ_BAABGK010000002.1"/>
</dbReference>
<dbReference type="InterPro" id="IPR021408">
    <property type="entry name" value="DUF3046"/>
</dbReference>
<dbReference type="AlphaFoldDB" id="A0A839QN38"/>
<keyword evidence="2" id="KW-1185">Reference proteome</keyword>
<proteinExistence type="predicted"/>